<keyword evidence="3" id="KW-1185">Reference proteome</keyword>
<reference evidence="2 3" key="1">
    <citation type="submission" date="2024-01" db="EMBL/GenBank/DDBJ databases">
        <title>The genomes of 5 underutilized Papilionoideae crops provide insights into root nodulation and disease resistanc.</title>
        <authorList>
            <person name="Jiang F."/>
        </authorList>
    </citation>
    <scope>NUCLEOTIDE SEQUENCE [LARGE SCALE GENOMIC DNA]</scope>
    <source>
        <strain evidence="2">LVBAO_FW01</strain>
        <tissue evidence="2">Leaves</tissue>
    </source>
</reference>
<evidence type="ECO:0000313" key="2">
    <source>
        <dbReference type="EMBL" id="KAK7329797.1"/>
    </source>
</evidence>
<comment type="caution">
    <text evidence="2">The sequence shown here is derived from an EMBL/GenBank/DDBJ whole genome shotgun (WGS) entry which is preliminary data.</text>
</comment>
<evidence type="ECO:0000256" key="1">
    <source>
        <dbReference type="SAM" id="MobiDB-lite"/>
    </source>
</evidence>
<sequence>MGIRDWGGRMGRRKRNGMDGGGAMENGGKCACMPLFRQIFLLSILDGSFCISTIKRTRGANSYVRQRLSSL</sequence>
<dbReference type="EMBL" id="JAYMYQ010000005">
    <property type="protein sequence ID" value="KAK7329797.1"/>
    <property type="molecule type" value="Genomic_DNA"/>
</dbReference>
<dbReference type="Proteomes" id="UP001367508">
    <property type="component" value="Unassembled WGS sequence"/>
</dbReference>
<protein>
    <submittedName>
        <fullName evidence="2">Uncharacterized protein</fullName>
    </submittedName>
</protein>
<evidence type="ECO:0000313" key="3">
    <source>
        <dbReference type="Proteomes" id="UP001367508"/>
    </source>
</evidence>
<name>A0AAN9L7W8_CANGL</name>
<feature type="region of interest" description="Disordered" evidence="1">
    <location>
        <begin position="1"/>
        <end position="22"/>
    </location>
</feature>
<organism evidence="2 3">
    <name type="scientific">Canavalia gladiata</name>
    <name type="common">Sword bean</name>
    <name type="synonym">Dolichos gladiatus</name>
    <dbReference type="NCBI Taxonomy" id="3824"/>
    <lineage>
        <taxon>Eukaryota</taxon>
        <taxon>Viridiplantae</taxon>
        <taxon>Streptophyta</taxon>
        <taxon>Embryophyta</taxon>
        <taxon>Tracheophyta</taxon>
        <taxon>Spermatophyta</taxon>
        <taxon>Magnoliopsida</taxon>
        <taxon>eudicotyledons</taxon>
        <taxon>Gunneridae</taxon>
        <taxon>Pentapetalae</taxon>
        <taxon>rosids</taxon>
        <taxon>fabids</taxon>
        <taxon>Fabales</taxon>
        <taxon>Fabaceae</taxon>
        <taxon>Papilionoideae</taxon>
        <taxon>50 kb inversion clade</taxon>
        <taxon>NPAAA clade</taxon>
        <taxon>indigoferoid/millettioid clade</taxon>
        <taxon>Phaseoleae</taxon>
        <taxon>Canavalia</taxon>
    </lineage>
</organism>
<proteinExistence type="predicted"/>
<gene>
    <name evidence="2" type="ORF">VNO77_23977</name>
</gene>
<accession>A0AAN9L7W8</accession>
<dbReference type="AlphaFoldDB" id="A0AAN9L7W8"/>